<evidence type="ECO:0000313" key="8">
    <source>
        <dbReference type="Proteomes" id="UP000199213"/>
    </source>
</evidence>
<dbReference type="EC" id="2.4.2.9" evidence="4"/>
<dbReference type="EMBL" id="FNFM01000007">
    <property type="protein sequence ID" value="SDK35940.1"/>
    <property type="molecule type" value="Genomic_DNA"/>
</dbReference>
<dbReference type="Proteomes" id="UP000199213">
    <property type="component" value="Unassembled WGS sequence"/>
</dbReference>
<dbReference type="GO" id="GO:0006355">
    <property type="term" value="P:regulation of DNA-templated transcription"/>
    <property type="evidence" value="ECO:0007669"/>
    <property type="project" value="UniProtKB-UniRule"/>
</dbReference>
<comment type="function">
    <text evidence="4">Also displays a weak uracil phosphoribosyltransferase activity which is not physiologically significant.</text>
</comment>
<feature type="domain" description="Phosphoribosyltransferase" evidence="6">
    <location>
        <begin position="18"/>
        <end position="167"/>
    </location>
</feature>
<reference evidence="8" key="1">
    <citation type="submission" date="2016-10" db="EMBL/GenBank/DDBJ databases">
        <authorList>
            <person name="Varghese N."/>
            <person name="Submissions S."/>
        </authorList>
    </citation>
    <scope>NUCLEOTIDE SEQUENCE [LARGE SCALE GENOMIC DNA]</scope>
    <source>
        <strain evidence="8">DSM 45460</strain>
    </source>
</reference>
<dbReference type="NCBIfam" id="NF003549">
    <property type="entry name" value="PRK05205.1-5"/>
    <property type="match status" value="1"/>
</dbReference>
<keyword evidence="2 4" id="KW-0805">Transcription regulation</keyword>
<evidence type="ECO:0000256" key="4">
    <source>
        <dbReference type="HAMAP-Rule" id="MF_01219"/>
    </source>
</evidence>
<dbReference type="Pfam" id="PF00156">
    <property type="entry name" value="Pribosyltran"/>
    <property type="match status" value="1"/>
</dbReference>
<dbReference type="GO" id="GO:0004845">
    <property type="term" value="F:uracil phosphoribosyltransferase activity"/>
    <property type="evidence" value="ECO:0007669"/>
    <property type="project" value="UniProtKB-UniRule"/>
</dbReference>
<keyword evidence="3 4" id="KW-0804">Transcription</keyword>
<evidence type="ECO:0000256" key="2">
    <source>
        <dbReference type="ARBA" id="ARBA00023015"/>
    </source>
</evidence>
<comment type="catalytic activity">
    <reaction evidence="4">
        <text>UMP + diphosphate = 5-phospho-alpha-D-ribose 1-diphosphate + uracil</text>
        <dbReference type="Rhea" id="RHEA:13017"/>
        <dbReference type="ChEBI" id="CHEBI:17568"/>
        <dbReference type="ChEBI" id="CHEBI:33019"/>
        <dbReference type="ChEBI" id="CHEBI:57865"/>
        <dbReference type="ChEBI" id="CHEBI:58017"/>
        <dbReference type="EC" id="2.4.2.9"/>
    </reaction>
</comment>
<dbReference type="NCBIfam" id="NF003547">
    <property type="entry name" value="PRK05205.1-3"/>
    <property type="match status" value="1"/>
</dbReference>
<dbReference type="PANTHER" id="PTHR11608">
    <property type="entry name" value="BIFUNCTIONAL PROTEIN PYRR"/>
    <property type="match status" value="1"/>
</dbReference>
<dbReference type="SUPFAM" id="SSF53271">
    <property type="entry name" value="PRTase-like"/>
    <property type="match status" value="1"/>
</dbReference>
<feature type="region of interest" description="Disordered" evidence="5">
    <location>
        <begin position="186"/>
        <end position="225"/>
    </location>
</feature>
<dbReference type="RefSeq" id="WP_092628429.1">
    <property type="nucleotide sequence ID" value="NZ_FNFM01000007.1"/>
</dbReference>
<feature type="short sequence motif" description="PRPP-binding" evidence="4">
    <location>
        <begin position="113"/>
        <end position="125"/>
    </location>
</feature>
<evidence type="ECO:0000256" key="1">
    <source>
        <dbReference type="ARBA" id="ARBA00005565"/>
    </source>
</evidence>
<dbReference type="Gene3D" id="3.40.50.2020">
    <property type="match status" value="1"/>
</dbReference>
<protein>
    <recommendedName>
        <fullName evidence="4">Bifunctional protein PyrR</fullName>
    </recommendedName>
    <domain>
        <recommendedName>
            <fullName evidence="4">Pyrimidine operon regulatory protein</fullName>
        </recommendedName>
    </domain>
    <domain>
        <recommendedName>
            <fullName evidence="4">Uracil phosphoribosyltransferase</fullName>
            <shortName evidence="4">UPRTase</shortName>
            <ecNumber evidence="4">2.4.2.9</ecNumber>
        </recommendedName>
    </domain>
</protein>
<keyword evidence="8" id="KW-1185">Reference proteome</keyword>
<evidence type="ECO:0000259" key="6">
    <source>
        <dbReference type="Pfam" id="PF00156"/>
    </source>
</evidence>
<dbReference type="OrthoDB" id="9802227at2"/>
<sequence length="225" mass="23753">MASRQSADAAAPAGERELLSAGDVARTVARMAHQIIEKTALDSGAEHVVLLGVPTRGVPLARRIAERIDTFSGVSVPTGALDITLYRDDLRQQPNRPLEPSSVPTGGVDDALVVLVDDVLFSGRTVRSALDALRDQGRPRAVQLAVLVDRGHRELPIRADYVGKNVPTARSEDVAVRLTEVDDTDAVLLRRPDSSSGATSSTATSGREPDTESGTETAESAGGKQ</sequence>
<name>A0A1G9BA63_ACTMZ</name>
<keyword evidence="4 7" id="KW-0808">Transferase</keyword>
<comment type="similarity">
    <text evidence="1 4">Belongs to the purine/pyrimidine phosphoribosyltransferase family. PyrR subfamily.</text>
</comment>
<dbReference type="AlphaFoldDB" id="A0A1G9BA63"/>
<evidence type="ECO:0000256" key="5">
    <source>
        <dbReference type="SAM" id="MobiDB-lite"/>
    </source>
</evidence>
<dbReference type="InterPro" id="IPR023050">
    <property type="entry name" value="PyrR"/>
</dbReference>
<accession>A0A1G9BA63</accession>
<evidence type="ECO:0000313" key="7">
    <source>
        <dbReference type="EMBL" id="SDK35940.1"/>
    </source>
</evidence>
<dbReference type="HAMAP" id="MF_01219">
    <property type="entry name" value="PyrR"/>
    <property type="match status" value="1"/>
</dbReference>
<organism evidence="7 8">
    <name type="scientific">Actinopolyspora mzabensis</name>
    <dbReference type="NCBI Taxonomy" id="995066"/>
    <lineage>
        <taxon>Bacteria</taxon>
        <taxon>Bacillati</taxon>
        <taxon>Actinomycetota</taxon>
        <taxon>Actinomycetes</taxon>
        <taxon>Actinopolysporales</taxon>
        <taxon>Actinopolysporaceae</taxon>
        <taxon>Actinopolyspora</taxon>
    </lineage>
</organism>
<evidence type="ECO:0000256" key="3">
    <source>
        <dbReference type="ARBA" id="ARBA00023163"/>
    </source>
</evidence>
<proteinExistence type="inferred from homology"/>
<keyword evidence="4 7" id="KW-0328">Glycosyltransferase</keyword>
<comment type="function">
    <text evidence="4">Regulates the transcription of the pyrimidine nucleotide (pyr) operon in response to exogenous pyrimidines.</text>
</comment>
<dbReference type="CDD" id="cd06223">
    <property type="entry name" value="PRTases_typeI"/>
    <property type="match status" value="1"/>
</dbReference>
<dbReference type="InterPro" id="IPR050137">
    <property type="entry name" value="PyrR_bifunctional"/>
</dbReference>
<dbReference type="InterPro" id="IPR000836">
    <property type="entry name" value="PRTase_dom"/>
</dbReference>
<feature type="compositionally biased region" description="Low complexity" evidence="5">
    <location>
        <begin position="194"/>
        <end position="206"/>
    </location>
</feature>
<dbReference type="FunFam" id="3.40.50.2020:FF:000020">
    <property type="entry name" value="Bifunctional protein PyrR"/>
    <property type="match status" value="1"/>
</dbReference>
<dbReference type="PANTHER" id="PTHR11608:SF0">
    <property type="entry name" value="BIFUNCTIONAL PROTEIN PYRR"/>
    <property type="match status" value="1"/>
</dbReference>
<gene>
    <name evidence="4" type="primary">pyrR</name>
    <name evidence="7" type="ORF">SAMN04487820_10712</name>
</gene>
<dbReference type="InterPro" id="IPR029057">
    <property type="entry name" value="PRTase-like"/>
</dbReference>